<evidence type="ECO:0000313" key="3">
    <source>
        <dbReference type="Proteomes" id="UP000324748"/>
    </source>
</evidence>
<name>A0A5B0MUZ0_PUCGR</name>
<comment type="caution">
    <text evidence="1">The sequence shown here is derived from an EMBL/GenBank/DDBJ whole genome shotgun (WGS) entry which is preliminary data.</text>
</comment>
<reference evidence="3 4" key="1">
    <citation type="submission" date="2019-05" db="EMBL/GenBank/DDBJ databases">
        <title>Emergence of the Ug99 lineage of the wheat stem rust pathogen through somatic hybridization.</title>
        <authorList>
            <person name="Li F."/>
            <person name="Upadhyaya N.M."/>
            <person name="Sperschneider J."/>
            <person name="Matny O."/>
            <person name="Nguyen-Phuc H."/>
            <person name="Mago R."/>
            <person name="Raley C."/>
            <person name="Miller M.E."/>
            <person name="Silverstein K.A.T."/>
            <person name="Henningsen E."/>
            <person name="Hirsch C.D."/>
            <person name="Visser B."/>
            <person name="Pretorius Z.A."/>
            <person name="Steffenson B.J."/>
            <person name="Schwessinger B."/>
            <person name="Dodds P.N."/>
            <person name="Figueroa M."/>
        </authorList>
    </citation>
    <scope>NUCLEOTIDE SEQUENCE [LARGE SCALE GENOMIC DNA]</scope>
    <source>
        <strain evidence="1">21-0</strain>
        <strain evidence="2 4">Ug99</strain>
    </source>
</reference>
<dbReference type="AlphaFoldDB" id="A0A5B0MUZ0"/>
<keyword evidence="3" id="KW-1185">Reference proteome</keyword>
<evidence type="ECO:0000313" key="4">
    <source>
        <dbReference type="Proteomes" id="UP000325313"/>
    </source>
</evidence>
<evidence type="ECO:0000313" key="2">
    <source>
        <dbReference type="EMBL" id="KAA1120464.1"/>
    </source>
</evidence>
<evidence type="ECO:0000313" key="1">
    <source>
        <dbReference type="EMBL" id="KAA1080432.1"/>
    </source>
</evidence>
<dbReference type="Proteomes" id="UP000324748">
    <property type="component" value="Unassembled WGS sequence"/>
</dbReference>
<proteinExistence type="predicted"/>
<accession>A0A5B0MUZ0</accession>
<organism evidence="1 3">
    <name type="scientific">Puccinia graminis f. sp. tritici</name>
    <dbReference type="NCBI Taxonomy" id="56615"/>
    <lineage>
        <taxon>Eukaryota</taxon>
        <taxon>Fungi</taxon>
        <taxon>Dikarya</taxon>
        <taxon>Basidiomycota</taxon>
        <taxon>Pucciniomycotina</taxon>
        <taxon>Pucciniomycetes</taxon>
        <taxon>Pucciniales</taxon>
        <taxon>Pucciniaceae</taxon>
        <taxon>Puccinia</taxon>
    </lineage>
</organism>
<dbReference type="Proteomes" id="UP000325313">
    <property type="component" value="Unassembled WGS sequence"/>
</dbReference>
<protein>
    <submittedName>
        <fullName evidence="1">Uncharacterized protein</fullName>
    </submittedName>
</protein>
<gene>
    <name evidence="1" type="ORF">PGT21_006564</name>
    <name evidence="2" type="ORF">PGTUg99_021321</name>
</gene>
<dbReference type="EMBL" id="VDEP01000244">
    <property type="protein sequence ID" value="KAA1120464.1"/>
    <property type="molecule type" value="Genomic_DNA"/>
</dbReference>
<sequence length="94" mass="10711">MYNFQINAIRDDAVLGKRSLKSGEIHCSRTKLGTPGRRICTWGITSSAYTHQIQRIPQAFASSLSTRRDKRLPAVDWQNPIDYGSTYVNLRKVK</sequence>
<dbReference type="EMBL" id="VSWC01000131">
    <property type="protein sequence ID" value="KAA1080432.1"/>
    <property type="molecule type" value="Genomic_DNA"/>
</dbReference>